<name>A0A096AZS5_FLAPL</name>
<protein>
    <submittedName>
        <fullName evidence="2">Uncharacterized protein</fullName>
    </submittedName>
</protein>
<keyword evidence="3" id="KW-1185">Reference proteome</keyword>
<organism evidence="2 3">
    <name type="scientific">Flavonifractor plautii 1_3_50AFAA</name>
    <dbReference type="NCBI Taxonomy" id="742738"/>
    <lineage>
        <taxon>Bacteria</taxon>
        <taxon>Bacillati</taxon>
        <taxon>Bacillota</taxon>
        <taxon>Clostridia</taxon>
        <taxon>Eubacteriales</taxon>
        <taxon>Oscillospiraceae</taxon>
        <taxon>Flavonifractor</taxon>
    </lineage>
</organism>
<evidence type="ECO:0000256" key="1">
    <source>
        <dbReference type="SAM" id="MobiDB-lite"/>
    </source>
</evidence>
<dbReference type="AlphaFoldDB" id="A0A096AZS5"/>
<accession>A0A096AZS5</accession>
<sequence>MLTIIEIKAREDGGHGLQSQSHRTECWLEGWIAVPPLLEQAAWDCVGYCDLDIQEGKLVGLTPRERPPKPEPEPQPPSAEERLGLLEEALAQTDETAIALFESQAAQESINAQQDDALLDMYEMLGG</sequence>
<comment type="caution">
    <text evidence="2">The sequence shown here is derived from an EMBL/GenBank/DDBJ whole genome shotgun (WGS) entry which is preliminary data.</text>
</comment>
<evidence type="ECO:0000313" key="3">
    <source>
        <dbReference type="Proteomes" id="UP000029585"/>
    </source>
</evidence>
<dbReference type="RefSeq" id="WP_080744561.1">
    <property type="nucleotide sequence ID" value="NZ_KN174169.1"/>
</dbReference>
<feature type="compositionally biased region" description="Basic and acidic residues" evidence="1">
    <location>
        <begin position="63"/>
        <end position="72"/>
    </location>
</feature>
<dbReference type="HOGENOM" id="CLU_1989355_0_0_9"/>
<dbReference type="EMBL" id="ADLO01000128">
    <property type="protein sequence ID" value="KGF52231.1"/>
    <property type="molecule type" value="Genomic_DNA"/>
</dbReference>
<gene>
    <name evidence="2" type="ORF">HMPREF9460_04085</name>
</gene>
<dbReference type="PATRIC" id="fig|742738.3.peg.4198"/>
<feature type="region of interest" description="Disordered" evidence="1">
    <location>
        <begin position="60"/>
        <end position="80"/>
    </location>
</feature>
<evidence type="ECO:0000313" key="2">
    <source>
        <dbReference type="EMBL" id="KGF52231.1"/>
    </source>
</evidence>
<proteinExistence type="predicted"/>
<dbReference type="Proteomes" id="UP000029585">
    <property type="component" value="Unassembled WGS sequence"/>
</dbReference>
<dbReference type="eggNOG" id="ENOG5030MPQ">
    <property type="taxonomic scope" value="Bacteria"/>
</dbReference>
<reference evidence="2 3" key="1">
    <citation type="submission" date="2011-08" db="EMBL/GenBank/DDBJ databases">
        <title>The Genome Sequence of Clostridium orbiscindens 1_3_50AFAA.</title>
        <authorList>
            <consortium name="The Broad Institute Genome Sequencing Platform"/>
            <person name="Earl A."/>
            <person name="Ward D."/>
            <person name="Feldgarden M."/>
            <person name="Gevers D."/>
            <person name="Daigneault M."/>
            <person name="Strauss J."/>
            <person name="Allen-Vercoe E."/>
            <person name="Young S.K."/>
            <person name="Zeng Q."/>
            <person name="Gargeya S."/>
            <person name="Fitzgerald M."/>
            <person name="Haas B."/>
            <person name="Abouelleil A."/>
            <person name="Alvarado L."/>
            <person name="Arachchi H.M."/>
            <person name="Berlin A."/>
            <person name="Brown A."/>
            <person name="Chapman S.B."/>
            <person name="Chen Z."/>
            <person name="Dunbar C."/>
            <person name="Freedman E."/>
            <person name="Gearin G."/>
            <person name="Gellesch M."/>
            <person name="Goldberg J."/>
            <person name="Griggs A."/>
            <person name="Gujja S."/>
            <person name="Heiman D."/>
            <person name="Howarth C."/>
            <person name="Larson L."/>
            <person name="Lui A."/>
            <person name="MacDonald P.J.P."/>
            <person name="Montmayeur A."/>
            <person name="Murphy C."/>
            <person name="Neiman D."/>
            <person name="Pearson M."/>
            <person name="Priest M."/>
            <person name="Roberts A."/>
            <person name="Saif S."/>
            <person name="Shea T."/>
            <person name="Shenoy N."/>
            <person name="Sisk P."/>
            <person name="Stolte C."/>
            <person name="Sykes S."/>
            <person name="Wortman J."/>
            <person name="Nusbaum C."/>
            <person name="Birren B."/>
        </authorList>
    </citation>
    <scope>NUCLEOTIDE SEQUENCE [LARGE SCALE GENOMIC DNA]</scope>
    <source>
        <strain evidence="2 3">1_3_50AFAA</strain>
    </source>
</reference>